<reference evidence="1" key="1">
    <citation type="submission" date="2021-02" db="EMBL/GenBank/DDBJ databases">
        <authorList>
            <person name="Dougan E. K."/>
            <person name="Rhodes N."/>
            <person name="Thang M."/>
            <person name="Chan C."/>
        </authorList>
    </citation>
    <scope>NUCLEOTIDE SEQUENCE</scope>
</reference>
<gene>
    <name evidence="1" type="ORF">SNEC2469_LOCUS10473</name>
</gene>
<dbReference type="Proteomes" id="UP000601435">
    <property type="component" value="Unassembled WGS sequence"/>
</dbReference>
<dbReference type="EMBL" id="CAJNJA010016703">
    <property type="protein sequence ID" value="CAE7386331.1"/>
    <property type="molecule type" value="Genomic_DNA"/>
</dbReference>
<dbReference type="AlphaFoldDB" id="A0A812QBM1"/>
<protein>
    <submittedName>
        <fullName evidence="1">Uncharacterized protein</fullName>
    </submittedName>
</protein>
<comment type="caution">
    <text evidence="1">The sequence shown here is derived from an EMBL/GenBank/DDBJ whole genome shotgun (WGS) entry which is preliminary data.</text>
</comment>
<accession>A0A812QBM1</accession>
<proteinExistence type="predicted"/>
<organism evidence="1 2">
    <name type="scientific">Symbiodinium necroappetens</name>
    <dbReference type="NCBI Taxonomy" id="1628268"/>
    <lineage>
        <taxon>Eukaryota</taxon>
        <taxon>Sar</taxon>
        <taxon>Alveolata</taxon>
        <taxon>Dinophyceae</taxon>
        <taxon>Suessiales</taxon>
        <taxon>Symbiodiniaceae</taxon>
        <taxon>Symbiodinium</taxon>
    </lineage>
</organism>
<name>A0A812QBM1_9DINO</name>
<sequence length="147" mass="16572">MFLFNWSIDSFWSVVWQFWLHCAPVLLHWADGMLNFKELQAAYSPPMTGGTTSIWDAGGLVPAMRFASSRSLLRAWSAAAGYFMLECAWSATTQVSRREFGVHKLLEVSSMEEVLRLAASLVAYSVFTHRLFTVPEAPAMSKQQKDT</sequence>
<evidence type="ECO:0000313" key="1">
    <source>
        <dbReference type="EMBL" id="CAE7386331.1"/>
    </source>
</evidence>
<keyword evidence="2" id="KW-1185">Reference proteome</keyword>
<evidence type="ECO:0000313" key="2">
    <source>
        <dbReference type="Proteomes" id="UP000601435"/>
    </source>
</evidence>
<dbReference type="OrthoDB" id="10396208at2759"/>